<comment type="caution">
    <text evidence="7">The sequence shown here is derived from an EMBL/GenBank/DDBJ whole genome shotgun (WGS) entry which is preliminary data.</text>
</comment>
<dbReference type="InterPro" id="IPR051801">
    <property type="entry name" value="GH28_Enzymes"/>
</dbReference>
<keyword evidence="3" id="KW-0134">Cell wall</keyword>
<dbReference type="Pfam" id="PF00295">
    <property type="entry name" value="Glyco_hydro_28"/>
    <property type="match status" value="1"/>
</dbReference>
<evidence type="ECO:0000256" key="3">
    <source>
        <dbReference type="ARBA" id="ARBA00022512"/>
    </source>
</evidence>
<keyword evidence="8" id="KW-1185">Reference proteome</keyword>
<comment type="subcellular location">
    <subcellularLocation>
        <location evidence="1">Secreted</location>
        <location evidence="1">Cell wall</location>
    </subcellularLocation>
</comment>
<evidence type="ECO:0000256" key="5">
    <source>
        <dbReference type="ARBA" id="ARBA00023295"/>
    </source>
</evidence>
<evidence type="ECO:0000256" key="2">
    <source>
        <dbReference type="ARBA" id="ARBA00008834"/>
    </source>
</evidence>
<evidence type="ECO:0000313" key="8">
    <source>
        <dbReference type="Proteomes" id="UP000593562"/>
    </source>
</evidence>
<dbReference type="InterPro" id="IPR012334">
    <property type="entry name" value="Pectin_lyas_fold"/>
</dbReference>
<proteinExistence type="inferred from homology"/>
<dbReference type="AlphaFoldDB" id="A0A7J7DCP4"/>
<evidence type="ECO:0000313" key="7">
    <source>
        <dbReference type="EMBL" id="KAF5744122.1"/>
    </source>
</evidence>
<evidence type="ECO:0000256" key="6">
    <source>
        <dbReference type="RuleBase" id="RU361169"/>
    </source>
</evidence>
<evidence type="ECO:0000256" key="1">
    <source>
        <dbReference type="ARBA" id="ARBA00004191"/>
    </source>
</evidence>
<dbReference type="SUPFAM" id="SSF51126">
    <property type="entry name" value="Pectin lyase-like"/>
    <property type="match status" value="1"/>
</dbReference>
<keyword evidence="3" id="KW-0964">Secreted</keyword>
<evidence type="ECO:0000256" key="4">
    <source>
        <dbReference type="ARBA" id="ARBA00022801"/>
    </source>
</evidence>
<keyword evidence="5 6" id="KW-0326">Glycosidase</keyword>
<dbReference type="Proteomes" id="UP000593562">
    <property type="component" value="Unassembled WGS sequence"/>
</dbReference>
<dbReference type="EMBL" id="JAAARO010000008">
    <property type="protein sequence ID" value="KAF5744122.1"/>
    <property type="molecule type" value="Genomic_DNA"/>
</dbReference>
<dbReference type="PANTHER" id="PTHR31339">
    <property type="entry name" value="PECTIN LYASE-RELATED"/>
    <property type="match status" value="1"/>
</dbReference>
<comment type="similarity">
    <text evidence="2 6">Belongs to the glycosyl hydrolase 28 family.</text>
</comment>
<gene>
    <name evidence="7" type="ORF">HS088_TW08G00716</name>
</gene>
<dbReference type="PANTHER" id="PTHR31339:SF5">
    <property type="entry name" value="HYDROLASE FAMILY 28 PROTEIN, PUTATIVE, EXPRESSED-RELATED"/>
    <property type="match status" value="1"/>
</dbReference>
<dbReference type="InterPro" id="IPR000743">
    <property type="entry name" value="Glyco_hydro_28"/>
</dbReference>
<reference evidence="7 8" key="1">
    <citation type="journal article" date="2020" name="Nat. Commun.">
        <title>Genome of Tripterygium wilfordii and identification of cytochrome P450 involved in triptolide biosynthesis.</title>
        <authorList>
            <person name="Tu L."/>
            <person name="Su P."/>
            <person name="Zhang Z."/>
            <person name="Gao L."/>
            <person name="Wang J."/>
            <person name="Hu T."/>
            <person name="Zhou J."/>
            <person name="Zhang Y."/>
            <person name="Zhao Y."/>
            <person name="Liu Y."/>
            <person name="Song Y."/>
            <person name="Tong Y."/>
            <person name="Lu Y."/>
            <person name="Yang J."/>
            <person name="Xu C."/>
            <person name="Jia M."/>
            <person name="Peters R.J."/>
            <person name="Huang L."/>
            <person name="Gao W."/>
        </authorList>
    </citation>
    <scope>NUCLEOTIDE SEQUENCE [LARGE SCALE GENOMIC DNA]</scope>
    <source>
        <strain evidence="8">cv. XIE 37</strain>
        <tissue evidence="7">Leaf</tissue>
    </source>
</reference>
<dbReference type="GO" id="GO:0005975">
    <property type="term" value="P:carbohydrate metabolic process"/>
    <property type="evidence" value="ECO:0007669"/>
    <property type="project" value="InterPro"/>
</dbReference>
<name>A0A7J7DCP4_TRIWF</name>
<dbReference type="InParanoid" id="A0A7J7DCP4"/>
<dbReference type="Gene3D" id="2.160.20.10">
    <property type="entry name" value="Single-stranded right-handed beta-helix, Pectin lyase-like"/>
    <property type="match status" value="1"/>
</dbReference>
<organism evidence="7 8">
    <name type="scientific">Tripterygium wilfordii</name>
    <name type="common">Thunder God vine</name>
    <dbReference type="NCBI Taxonomy" id="458696"/>
    <lineage>
        <taxon>Eukaryota</taxon>
        <taxon>Viridiplantae</taxon>
        <taxon>Streptophyta</taxon>
        <taxon>Embryophyta</taxon>
        <taxon>Tracheophyta</taxon>
        <taxon>Spermatophyta</taxon>
        <taxon>Magnoliopsida</taxon>
        <taxon>eudicotyledons</taxon>
        <taxon>Gunneridae</taxon>
        <taxon>Pentapetalae</taxon>
        <taxon>rosids</taxon>
        <taxon>fabids</taxon>
        <taxon>Celastrales</taxon>
        <taxon>Celastraceae</taxon>
        <taxon>Tripterygium</taxon>
    </lineage>
</organism>
<sequence>MRHPNLLAPVGLFQRVRLQSSSGSGVALGSEMSGGISHILVENLHLYKSLNGIELKTSRGRGGYIKDILISDVEMDNIELAIQVTGHCDSHPDNEFDPNAVAVVNDITFENMVGSNISFAGNFIGLYESPFTSICLSNITLSITGEFSASWFCSKVAGFSQNVSPEPCPNLQGSIINSSFSLTDQNSLSESF</sequence>
<dbReference type="InterPro" id="IPR011050">
    <property type="entry name" value="Pectin_lyase_fold/virulence"/>
</dbReference>
<dbReference type="GO" id="GO:0004650">
    <property type="term" value="F:polygalacturonase activity"/>
    <property type="evidence" value="ECO:0007669"/>
    <property type="project" value="InterPro"/>
</dbReference>
<keyword evidence="4 6" id="KW-0378">Hydrolase</keyword>
<protein>
    <submittedName>
        <fullName evidence="7">Polygalacturonase</fullName>
    </submittedName>
</protein>
<accession>A0A7J7DCP4</accession>